<comment type="caution">
    <text evidence="4">The sequence shown here is derived from an EMBL/GenBank/DDBJ whole genome shotgun (WGS) entry which is preliminary data.</text>
</comment>
<dbReference type="PROSITE" id="PS51300">
    <property type="entry name" value="NIRD"/>
    <property type="match status" value="1"/>
</dbReference>
<dbReference type="GO" id="GO:0042128">
    <property type="term" value="P:nitrate assimilation"/>
    <property type="evidence" value="ECO:0007669"/>
    <property type="project" value="UniProtKB-KW"/>
</dbReference>
<evidence type="ECO:0000259" key="3">
    <source>
        <dbReference type="Pfam" id="PF13806"/>
    </source>
</evidence>
<accession>A0AAV5P2P9</accession>
<dbReference type="Pfam" id="PF13806">
    <property type="entry name" value="Rieske_2"/>
    <property type="match status" value="1"/>
</dbReference>
<evidence type="ECO:0000256" key="2">
    <source>
        <dbReference type="ARBA" id="ARBA00023063"/>
    </source>
</evidence>
<dbReference type="PANTHER" id="PTHR40562">
    <property type="match status" value="1"/>
</dbReference>
<evidence type="ECO:0000313" key="4">
    <source>
        <dbReference type="EMBL" id="GLQ76096.1"/>
    </source>
</evidence>
<evidence type="ECO:0000313" key="5">
    <source>
        <dbReference type="Proteomes" id="UP001156690"/>
    </source>
</evidence>
<dbReference type="InterPro" id="IPR036922">
    <property type="entry name" value="Rieske_2Fe-2S_sf"/>
</dbReference>
<feature type="domain" description="Rieske-like [2Fe-2S]" evidence="3">
    <location>
        <begin position="3"/>
        <end position="117"/>
    </location>
</feature>
<keyword evidence="5" id="KW-1185">Reference proteome</keyword>
<dbReference type="InterPro" id="IPR017881">
    <property type="entry name" value="NirD"/>
</dbReference>
<dbReference type="RefSeq" id="WP_317982783.1">
    <property type="nucleotide sequence ID" value="NZ_AP025145.1"/>
</dbReference>
<dbReference type="GO" id="GO:0008942">
    <property type="term" value="F:nitrite reductase [NAD(P)H] activity"/>
    <property type="evidence" value="ECO:0007669"/>
    <property type="project" value="InterPro"/>
</dbReference>
<dbReference type="GO" id="GO:0051537">
    <property type="term" value="F:2 iron, 2 sulfur cluster binding"/>
    <property type="evidence" value="ECO:0007669"/>
    <property type="project" value="InterPro"/>
</dbReference>
<dbReference type="CDD" id="cd03529">
    <property type="entry name" value="Rieske_NirD"/>
    <property type="match status" value="1"/>
</dbReference>
<sequence length="121" mass="13648">MMWKKICDINQLSPYQGVGSVFDDHQVALFLVPDEAFVGSSKPDNSPRVFAVGNWDPIARAYVMSRGIVGNQGEELCVASPMYKQHFSLETGACLEMPEQSLRTWQVQIKNDEVWIKSKQP</sequence>
<dbReference type="AlphaFoldDB" id="A0AAV5P2P9"/>
<dbReference type="SUPFAM" id="SSF50022">
    <property type="entry name" value="ISP domain"/>
    <property type="match status" value="1"/>
</dbReference>
<proteinExistence type="predicted"/>
<name>A0AAV5P2P9_9VIBR</name>
<dbReference type="Proteomes" id="UP001156690">
    <property type="component" value="Unassembled WGS sequence"/>
</dbReference>
<keyword evidence="2" id="KW-0534">Nitrate assimilation</keyword>
<evidence type="ECO:0000256" key="1">
    <source>
        <dbReference type="ARBA" id="ARBA00023002"/>
    </source>
</evidence>
<dbReference type="EMBL" id="BSNX01000075">
    <property type="protein sequence ID" value="GLQ76096.1"/>
    <property type="molecule type" value="Genomic_DNA"/>
</dbReference>
<reference evidence="5" key="1">
    <citation type="journal article" date="2019" name="Int. J. Syst. Evol. Microbiol.">
        <title>The Global Catalogue of Microorganisms (GCM) 10K type strain sequencing project: providing services to taxonomists for standard genome sequencing and annotation.</title>
        <authorList>
            <consortium name="The Broad Institute Genomics Platform"/>
            <consortium name="The Broad Institute Genome Sequencing Center for Infectious Disease"/>
            <person name="Wu L."/>
            <person name="Ma J."/>
        </authorList>
    </citation>
    <scope>NUCLEOTIDE SEQUENCE [LARGE SCALE GENOMIC DNA]</scope>
    <source>
        <strain evidence="5">NBRC 15640</strain>
    </source>
</reference>
<dbReference type="NCBIfam" id="TIGR02378">
    <property type="entry name" value="nirD_assim_sml"/>
    <property type="match status" value="1"/>
</dbReference>
<organism evidence="4 5">
    <name type="scientific">Vibrio penaeicida</name>
    <dbReference type="NCBI Taxonomy" id="104609"/>
    <lineage>
        <taxon>Bacteria</taxon>
        <taxon>Pseudomonadati</taxon>
        <taxon>Pseudomonadota</taxon>
        <taxon>Gammaproteobacteria</taxon>
        <taxon>Vibrionales</taxon>
        <taxon>Vibrionaceae</taxon>
        <taxon>Vibrio</taxon>
    </lineage>
</organism>
<gene>
    <name evidence="4" type="ORF">GCM10007932_54590</name>
</gene>
<keyword evidence="1" id="KW-0560">Oxidoreductase</keyword>
<dbReference type="InterPro" id="IPR012748">
    <property type="entry name" value="Rieske-like_NirD"/>
</dbReference>
<dbReference type="Gene3D" id="2.102.10.10">
    <property type="entry name" value="Rieske [2Fe-2S] iron-sulphur domain"/>
    <property type="match status" value="1"/>
</dbReference>
<protein>
    <submittedName>
        <fullName evidence="4">Nitrite reductase small subunit</fullName>
    </submittedName>
</protein>
<dbReference type="PANTHER" id="PTHR40562:SF1">
    <property type="entry name" value="NITRITE REDUCTASE (NADH) SMALL SUBUNIT"/>
    <property type="match status" value="1"/>
</dbReference>